<comment type="caution">
    <text evidence="1">The sequence shown here is derived from an EMBL/GenBank/DDBJ whole genome shotgun (WGS) entry which is preliminary data.</text>
</comment>
<sequence>MHLYVERGEMTIQTMSPEGKLLFKRVTSKEPLCLPYHTFGESQGANMGKANEGRKHFKMVARKSVRKLINNDKGNVNKVPTAKVNKINLQNLGELVQVVEEIVQPIEETTSVIAGKFGANYAGTTADGTAGNASGEATSQGGARNVASRNRVALVDFKSVVYHIMAKLARKF</sequence>
<dbReference type="AlphaFoldDB" id="A0ABD3AW97"/>
<evidence type="ECO:0000313" key="2">
    <source>
        <dbReference type="Proteomes" id="UP001630127"/>
    </source>
</evidence>
<gene>
    <name evidence="1" type="ORF">ACH5RR_003784</name>
</gene>
<dbReference type="EMBL" id="JBJUIK010000002">
    <property type="protein sequence ID" value="KAL3535323.1"/>
    <property type="molecule type" value="Genomic_DNA"/>
</dbReference>
<keyword evidence="2" id="KW-1185">Reference proteome</keyword>
<evidence type="ECO:0000313" key="1">
    <source>
        <dbReference type="EMBL" id="KAL3535323.1"/>
    </source>
</evidence>
<reference evidence="1 2" key="1">
    <citation type="submission" date="2024-11" db="EMBL/GenBank/DDBJ databases">
        <title>A near-complete genome assembly of Cinchona calisaya.</title>
        <authorList>
            <person name="Lian D.C."/>
            <person name="Zhao X.W."/>
            <person name="Wei L."/>
        </authorList>
    </citation>
    <scope>NUCLEOTIDE SEQUENCE [LARGE SCALE GENOMIC DNA]</scope>
    <source>
        <tissue evidence="1">Nenye</tissue>
    </source>
</reference>
<proteinExistence type="predicted"/>
<name>A0ABD3AW97_9GENT</name>
<protein>
    <submittedName>
        <fullName evidence="1">Uncharacterized protein</fullName>
    </submittedName>
</protein>
<organism evidence="1 2">
    <name type="scientific">Cinchona calisaya</name>
    <dbReference type="NCBI Taxonomy" id="153742"/>
    <lineage>
        <taxon>Eukaryota</taxon>
        <taxon>Viridiplantae</taxon>
        <taxon>Streptophyta</taxon>
        <taxon>Embryophyta</taxon>
        <taxon>Tracheophyta</taxon>
        <taxon>Spermatophyta</taxon>
        <taxon>Magnoliopsida</taxon>
        <taxon>eudicotyledons</taxon>
        <taxon>Gunneridae</taxon>
        <taxon>Pentapetalae</taxon>
        <taxon>asterids</taxon>
        <taxon>lamiids</taxon>
        <taxon>Gentianales</taxon>
        <taxon>Rubiaceae</taxon>
        <taxon>Cinchonoideae</taxon>
        <taxon>Cinchoneae</taxon>
        <taxon>Cinchona</taxon>
    </lineage>
</organism>
<dbReference type="Proteomes" id="UP001630127">
    <property type="component" value="Unassembled WGS sequence"/>
</dbReference>
<accession>A0ABD3AW97</accession>